<dbReference type="Gene3D" id="1.10.10.10">
    <property type="entry name" value="Winged helix-like DNA-binding domain superfamily/Winged helix DNA-binding domain"/>
    <property type="match status" value="1"/>
</dbReference>
<evidence type="ECO:0000256" key="4">
    <source>
        <dbReference type="ARBA" id="ARBA00023163"/>
    </source>
</evidence>
<comment type="caution">
    <text evidence="7">The sequence shown here is derived from an EMBL/GenBank/DDBJ whole genome shotgun (WGS) entry which is preliminary data.</text>
</comment>
<reference evidence="7 8" key="1">
    <citation type="submission" date="2022-06" db="EMBL/GenBank/DDBJ databases">
        <title>Draft genome sequence of type strain Streptomyces rubrisoli DSM 42083.</title>
        <authorList>
            <person name="Duangmal K."/>
            <person name="Klaysubun C."/>
        </authorList>
    </citation>
    <scope>NUCLEOTIDE SEQUENCE [LARGE SCALE GENOMIC DNA]</scope>
    <source>
        <strain evidence="7 8">DSM 42083</strain>
    </source>
</reference>
<sequence>MLTALLLRWGAVTCIDRLLADVWGDEVPASAVGIVRTHVWQIRRRIGAELLESVGDGYRMNVPPAGIDAHCVQDMTNSAARAQREGRVEDCSRLLEQSVALWHGDSLAGVPGPFAERERERLGELRFILQEKRMAMDVSLGRYTRVIPELVAFTQQCPFREGPYGSLMRALYASGRQAEALSVFARARRLLGEELGIEPGPQLRALHERVLADDQTLAGPHLPDPFEELVPEGEPEGRESSRVDLSGSLRPAQLAPDICDFSGRGDLVAELCGTLTAGQPHALPVVALCGMAGVGKSALAMRVAHRVKARFPGGNLHIDLRGSTEEPLDPREALGGLLTALGIPEHAVPSGCEDRARLFRSVLEDRAVLLVLDDARDTAQVEPLLPGSARCAVVVTSRRSHLTGIAVVRHVSLGVFDDEESCGLLARIIGEERLAREPQAARRLVAACGNLPLAVRIAGSRLAARPTWEVADLADRLADERLRMIELRCGPATVTASFARGHCLLDKRQDDALRRLASLDSPQIRPGDAATALSLPGEETLALLESLADVTLLESVSPDDYRFHPLVRAFARALPPTTARQTVTA</sequence>
<feature type="compositionally biased region" description="Acidic residues" evidence="5">
    <location>
        <begin position="225"/>
        <end position="234"/>
    </location>
</feature>
<dbReference type="Gene3D" id="1.10.8.430">
    <property type="entry name" value="Helical domain of apoptotic protease-activating factors"/>
    <property type="match status" value="1"/>
</dbReference>
<evidence type="ECO:0000256" key="3">
    <source>
        <dbReference type="ARBA" id="ARBA00023015"/>
    </source>
</evidence>
<dbReference type="InterPro" id="IPR051677">
    <property type="entry name" value="AfsR-DnrI-RedD_regulator"/>
</dbReference>
<evidence type="ECO:0000256" key="1">
    <source>
        <dbReference type="ARBA" id="ARBA00022737"/>
    </source>
</evidence>
<dbReference type="PRINTS" id="PR00364">
    <property type="entry name" value="DISEASERSIST"/>
</dbReference>
<dbReference type="Gene3D" id="1.25.40.10">
    <property type="entry name" value="Tetratricopeptide repeat domain"/>
    <property type="match status" value="1"/>
</dbReference>
<keyword evidence="1" id="KW-0677">Repeat</keyword>
<accession>A0ABT1P700</accession>
<evidence type="ECO:0000313" key="7">
    <source>
        <dbReference type="EMBL" id="MCQ4040531.1"/>
    </source>
</evidence>
<dbReference type="InterPro" id="IPR027417">
    <property type="entry name" value="P-loop_NTPase"/>
</dbReference>
<feature type="region of interest" description="Disordered" evidence="5">
    <location>
        <begin position="217"/>
        <end position="245"/>
    </location>
</feature>
<evidence type="ECO:0000256" key="2">
    <source>
        <dbReference type="ARBA" id="ARBA00023012"/>
    </source>
</evidence>
<keyword evidence="4" id="KW-0804">Transcription</keyword>
<dbReference type="InterPro" id="IPR042197">
    <property type="entry name" value="Apaf_helical"/>
</dbReference>
<dbReference type="PANTHER" id="PTHR35807">
    <property type="entry name" value="TRANSCRIPTIONAL REGULATOR REDD-RELATED"/>
    <property type="match status" value="1"/>
</dbReference>
<name>A0ABT1P700_9ACTN</name>
<feature type="domain" description="Bacterial transcriptional activator" evidence="6">
    <location>
        <begin position="67"/>
        <end position="211"/>
    </location>
</feature>
<protein>
    <submittedName>
        <fullName evidence="7">NB-ARC domain-containing protein</fullName>
    </submittedName>
</protein>
<dbReference type="Proteomes" id="UP001206206">
    <property type="component" value="Unassembled WGS sequence"/>
</dbReference>
<dbReference type="RefSeq" id="WP_255924481.1">
    <property type="nucleotide sequence ID" value="NZ_JANFNH010000001.1"/>
</dbReference>
<dbReference type="InterPro" id="IPR016032">
    <property type="entry name" value="Sig_transdc_resp-reg_C-effctor"/>
</dbReference>
<dbReference type="InterPro" id="IPR005158">
    <property type="entry name" value="BTAD"/>
</dbReference>
<dbReference type="Pfam" id="PF03704">
    <property type="entry name" value="BTAD"/>
    <property type="match status" value="1"/>
</dbReference>
<dbReference type="EMBL" id="JANFNH010000001">
    <property type="protein sequence ID" value="MCQ4040531.1"/>
    <property type="molecule type" value="Genomic_DNA"/>
</dbReference>
<dbReference type="InterPro" id="IPR036388">
    <property type="entry name" value="WH-like_DNA-bd_sf"/>
</dbReference>
<dbReference type="SMART" id="SM01043">
    <property type="entry name" value="BTAD"/>
    <property type="match status" value="1"/>
</dbReference>
<dbReference type="SUPFAM" id="SSF52540">
    <property type="entry name" value="P-loop containing nucleoside triphosphate hydrolases"/>
    <property type="match status" value="1"/>
</dbReference>
<evidence type="ECO:0000259" key="6">
    <source>
        <dbReference type="SMART" id="SM01043"/>
    </source>
</evidence>
<dbReference type="Gene3D" id="3.40.50.300">
    <property type="entry name" value="P-loop containing nucleotide triphosphate hydrolases"/>
    <property type="match status" value="1"/>
</dbReference>
<keyword evidence="3" id="KW-0805">Transcription regulation</keyword>
<keyword evidence="8" id="KW-1185">Reference proteome</keyword>
<keyword evidence="2" id="KW-0902">Two-component regulatory system</keyword>
<proteinExistence type="predicted"/>
<dbReference type="SUPFAM" id="SSF46894">
    <property type="entry name" value="C-terminal effector domain of the bipartite response regulators"/>
    <property type="match status" value="1"/>
</dbReference>
<dbReference type="SUPFAM" id="SSF48452">
    <property type="entry name" value="TPR-like"/>
    <property type="match status" value="1"/>
</dbReference>
<gene>
    <name evidence="7" type="ORF">NON19_00480</name>
</gene>
<dbReference type="InterPro" id="IPR011990">
    <property type="entry name" value="TPR-like_helical_dom_sf"/>
</dbReference>
<organism evidence="7 8">
    <name type="scientific">Streptantibioticus rubrisoli</name>
    <dbReference type="NCBI Taxonomy" id="1387313"/>
    <lineage>
        <taxon>Bacteria</taxon>
        <taxon>Bacillati</taxon>
        <taxon>Actinomycetota</taxon>
        <taxon>Actinomycetes</taxon>
        <taxon>Kitasatosporales</taxon>
        <taxon>Streptomycetaceae</taxon>
        <taxon>Streptantibioticus</taxon>
    </lineage>
</organism>
<dbReference type="PANTHER" id="PTHR35807:SF1">
    <property type="entry name" value="TRANSCRIPTIONAL REGULATOR REDD"/>
    <property type="match status" value="1"/>
</dbReference>
<evidence type="ECO:0000256" key="5">
    <source>
        <dbReference type="SAM" id="MobiDB-lite"/>
    </source>
</evidence>
<dbReference type="InterPro" id="IPR002182">
    <property type="entry name" value="NB-ARC"/>
</dbReference>
<evidence type="ECO:0000313" key="8">
    <source>
        <dbReference type="Proteomes" id="UP001206206"/>
    </source>
</evidence>
<dbReference type="CDD" id="cd15831">
    <property type="entry name" value="BTAD"/>
    <property type="match status" value="1"/>
</dbReference>
<dbReference type="Pfam" id="PF00931">
    <property type="entry name" value="NB-ARC"/>
    <property type="match status" value="1"/>
</dbReference>